<evidence type="ECO:0000259" key="1">
    <source>
        <dbReference type="PROSITE" id="PS50181"/>
    </source>
</evidence>
<dbReference type="InterPro" id="IPR036047">
    <property type="entry name" value="F-box-like_dom_sf"/>
</dbReference>
<dbReference type="STRING" id="703135.A0A2A9NU70"/>
<name>A0A2A9NU70_9AGAR</name>
<sequence>MATNSLPLELIERILVYLDPIHVSKFAQTCRGARRVVYGPGDEWLWREMYLALPLDDPRVCVWMDGEEVVAREVQRIVRAWTVVENVNVCRGVEEYVEVVKTMLDVVSCVPVLKVGEAGRWSGGGEVSKNLLWGSAVMKGGGFLDFVEGGGAGISLKGMKREERMMKERLHTYFGVTEGDVKGEGRVRCQAYVYDMGRYGWENEFGPFDEVGRVDWEHVRMLKQVMTLKGSGGEEGEGGEEEPVLLMSLPFTQIMGVEAGEWGGVRDWAGVAGRWKVSYIFSNYHDLMSEWSFRTGELDTSIFETESFREVYRVLDVDLMITHTVPDEEHPKWPVIYFAGEMLGTSSTMTGHVKMTPDKQVKWSFVSVGVQIGGLRSAYGIIGAWTTIFHDDGDPIGPFWLRAV</sequence>
<feature type="domain" description="F-box" evidence="1">
    <location>
        <begin position="1"/>
        <end position="49"/>
    </location>
</feature>
<dbReference type="OrthoDB" id="3226064at2759"/>
<evidence type="ECO:0000313" key="3">
    <source>
        <dbReference type="Proteomes" id="UP000242287"/>
    </source>
</evidence>
<dbReference type="SUPFAM" id="SSF81383">
    <property type="entry name" value="F-box domain"/>
    <property type="match status" value="1"/>
</dbReference>
<dbReference type="Proteomes" id="UP000242287">
    <property type="component" value="Unassembled WGS sequence"/>
</dbReference>
<reference evidence="2 3" key="1">
    <citation type="submission" date="2014-02" db="EMBL/GenBank/DDBJ databases">
        <title>Transposable element dynamics among asymbiotic and ectomycorrhizal Amanita fungi.</title>
        <authorList>
            <consortium name="DOE Joint Genome Institute"/>
            <person name="Hess J."/>
            <person name="Skrede I."/>
            <person name="Wolfe B."/>
            <person name="LaButti K."/>
            <person name="Ohm R.A."/>
            <person name="Grigoriev I.V."/>
            <person name="Pringle A."/>
        </authorList>
    </citation>
    <scope>NUCLEOTIDE SEQUENCE [LARGE SCALE GENOMIC DNA]</scope>
    <source>
        <strain evidence="2 3">SKay4041</strain>
    </source>
</reference>
<gene>
    <name evidence="2" type="ORF">AMATHDRAFT_75080</name>
</gene>
<dbReference type="PROSITE" id="PS50181">
    <property type="entry name" value="FBOX"/>
    <property type="match status" value="1"/>
</dbReference>
<dbReference type="EMBL" id="KZ301990">
    <property type="protein sequence ID" value="PFH51222.1"/>
    <property type="molecule type" value="Genomic_DNA"/>
</dbReference>
<accession>A0A2A9NU70</accession>
<proteinExistence type="predicted"/>
<protein>
    <recommendedName>
        <fullName evidence="1">F-box domain-containing protein</fullName>
    </recommendedName>
</protein>
<dbReference type="InterPro" id="IPR001810">
    <property type="entry name" value="F-box_dom"/>
</dbReference>
<dbReference type="Pfam" id="PF12937">
    <property type="entry name" value="F-box-like"/>
    <property type="match status" value="1"/>
</dbReference>
<evidence type="ECO:0000313" key="2">
    <source>
        <dbReference type="EMBL" id="PFH51222.1"/>
    </source>
</evidence>
<organism evidence="2 3">
    <name type="scientific">Amanita thiersii Skay4041</name>
    <dbReference type="NCBI Taxonomy" id="703135"/>
    <lineage>
        <taxon>Eukaryota</taxon>
        <taxon>Fungi</taxon>
        <taxon>Dikarya</taxon>
        <taxon>Basidiomycota</taxon>
        <taxon>Agaricomycotina</taxon>
        <taxon>Agaricomycetes</taxon>
        <taxon>Agaricomycetidae</taxon>
        <taxon>Agaricales</taxon>
        <taxon>Pluteineae</taxon>
        <taxon>Amanitaceae</taxon>
        <taxon>Amanita</taxon>
    </lineage>
</organism>
<dbReference type="Gene3D" id="1.20.1280.50">
    <property type="match status" value="1"/>
</dbReference>
<dbReference type="AlphaFoldDB" id="A0A2A9NU70"/>
<keyword evidence="3" id="KW-1185">Reference proteome</keyword>